<evidence type="ECO:0000313" key="5">
    <source>
        <dbReference type="Proteomes" id="UP001499863"/>
    </source>
</evidence>
<dbReference type="Gene3D" id="3.20.20.240">
    <property type="entry name" value="Methylmalonyl-CoA mutase"/>
    <property type="match status" value="1"/>
</dbReference>
<name>A0ABN1Y1H9_9ACTN</name>
<gene>
    <name evidence="4" type="ORF">GCM10009639_30380</name>
</gene>
<dbReference type="InterPro" id="IPR006396">
    <property type="entry name" value="Glu_mut_E"/>
</dbReference>
<accession>A0ABN1Y1H9</accession>
<proteinExistence type="predicted"/>
<sequence length="131" mass="13568">MVPDTGVEAEARALIGAVLELDADIGRALVRAFAAGYLDVPYCLHPDNAGRARSSLGPDGRLHWSDVGSMPIAGLSGGPRPPILGSSGLLGALSHVQWDYDGRAAGTPDLDLDLDLDRTSAAPRELGLTTP</sequence>
<keyword evidence="5" id="KW-1185">Reference proteome</keyword>
<comment type="caution">
    <text evidence="4">The sequence shown here is derived from an EMBL/GenBank/DDBJ whole genome shotgun (WGS) entry which is preliminary data.</text>
</comment>
<dbReference type="Proteomes" id="UP001499863">
    <property type="component" value="Unassembled WGS sequence"/>
</dbReference>
<keyword evidence="1" id="KW-0846">Cobalamin</keyword>
<dbReference type="EMBL" id="BAAAKJ010000160">
    <property type="protein sequence ID" value="GAA1395336.1"/>
    <property type="molecule type" value="Genomic_DNA"/>
</dbReference>
<dbReference type="SUPFAM" id="SSF51703">
    <property type="entry name" value="Cobalamin (vitamin B12)-dependent enzymes"/>
    <property type="match status" value="1"/>
</dbReference>
<dbReference type="InterPro" id="IPR016176">
    <property type="entry name" value="Cbl-dep_enz_cat"/>
</dbReference>
<evidence type="ECO:0000256" key="2">
    <source>
        <dbReference type="ARBA" id="ARBA00023235"/>
    </source>
</evidence>
<evidence type="ECO:0000256" key="3">
    <source>
        <dbReference type="ARBA" id="ARBA00023285"/>
    </source>
</evidence>
<dbReference type="Pfam" id="PF06368">
    <property type="entry name" value="Met_asp_mut_E"/>
    <property type="match status" value="1"/>
</dbReference>
<evidence type="ECO:0000313" key="4">
    <source>
        <dbReference type="EMBL" id="GAA1395336.1"/>
    </source>
</evidence>
<keyword evidence="2" id="KW-0413">Isomerase</keyword>
<keyword evidence="3" id="KW-0170">Cobalt</keyword>
<organism evidence="4 5">
    <name type="scientific">Kitasatospora putterlickiae</name>
    <dbReference type="NCBI Taxonomy" id="221725"/>
    <lineage>
        <taxon>Bacteria</taxon>
        <taxon>Bacillati</taxon>
        <taxon>Actinomycetota</taxon>
        <taxon>Actinomycetes</taxon>
        <taxon>Kitasatosporales</taxon>
        <taxon>Streptomycetaceae</taxon>
        <taxon>Kitasatospora</taxon>
    </lineage>
</organism>
<protein>
    <submittedName>
        <fullName evidence="4">Uncharacterized protein</fullName>
    </submittedName>
</protein>
<reference evidence="4 5" key="1">
    <citation type="journal article" date="2019" name="Int. J. Syst. Evol. Microbiol.">
        <title>The Global Catalogue of Microorganisms (GCM) 10K type strain sequencing project: providing services to taxonomists for standard genome sequencing and annotation.</title>
        <authorList>
            <consortium name="The Broad Institute Genomics Platform"/>
            <consortium name="The Broad Institute Genome Sequencing Center for Infectious Disease"/>
            <person name="Wu L."/>
            <person name="Ma J."/>
        </authorList>
    </citation>
    <scope>NUCLEOTIDE SEQUENCE [LARGE SCALE GENOMIC DNA]</scope>
    <source>
        <strain evidence="4 5">JCM 12393</strain>
    </source>
</reference>
<evidence type="ECO:0000256" key="1">
    <source>
        <dbReference type="ARBA" id="ARBA00022628"/>
    </source>
</evidence>